<comment type="caution">
    <text evidence="5">The sequence shown here is derived from an EMBL/GenBank/DDBJ whole genome shotgun (WGS) entry which is preliminary data.</text>
</comment>
<organism evidence="5 6">
    <name type="scientific">Arctia plantaginis</name>
    <name type="common">Wood tiger moth</name>
    <name type="synonym">Phalaena plantaginis</name>
    <dbReference type="NCBI Taxonomy" id="874455"/>
    <lineage>
        <taxon>Eukaryota</taxon>
        <taxon>Metazoa</taxon>
        <taxon>Ecdysozoa</taxon>
        <taxon>Arthropoda</taxon>
        <taxon>Hexapoda</taxon>
        <taxon>Insecta</taxon>
        <taxon>Pterygota</taxon>
        <taxon>Neoptera</taxon>
        <taxon>Endopterygota</taxon>
        <taxon>Lepidoptera</taxon>
        <taxon>Glossata</taxon>
        <taxon>Ditrysia</taxon>
        <taxon>Noctuoidea</taxon>
        <taxon>Erebidae</taxon>
        <taxon>Arctiinae</taxon>
        <taxon>Arctia</taxon>
    </lineage>
</organism>
<dbReference type="InterPro" id="IPR058698">
    <property type="entry name" value="CUB_metazoa"/>
</dbReference>
<dbReference type="InterPro" id="IPR000859">
    <property type="entry name" value="CUB_dom"/>
</dbReference>
<proteinExistence type="predicted"/>
<feature type="chain" id="PRO_5035881136" description="CUB domain-containing protein" evidence="3">
    <location>
        <begin position="21"/>
        <end position="482"/>
    </location>
</feature>
<dbReference type="AlphaFoldDB" id="A0A8S0Z443"/>
<dbReference type="EMBL" id="CADEBC010000232">
    <property type="protein sequence ID" value="CAB3226793.1"/>
    <property type="molecule type" value="Genomic_DNA"/>
</dbReference>
<dbReference type="SUPFAM" id="SSF49854">
    <property type="entry name" value="Spermadhesin, CUB domain"/>
    <property type="match status" value="1"/>
</dbReference>
<protein>
    <recommendedName>
        <fullName evidence="4">CUB domain-containing protein</fullName>
    </recommendedName>
</protein>
<accession>A0A8S0Z443</accession>
<comment type="caution">
    <text evidence="2">Lacks conserved residue(s) required for the propagation of feature annotation.</text>
</comment>
<dbReference type="Pfam" id="PF26080">
    <property type="entry name" value="CUB_animal"/>
    <property type="match status" value="1"/>
</dbReference>
<name>A0A8S0Z443_ARCPL</name>
<feature type="signal peptide" evidence="3">
    <location>
        <begin position="1"/>
        <end position="20"/>
    </location>
</feature>
<dbReference type="Gene3D" id="2.60.120.290">
    <property type="entry name" value="Spermadhesin, CUB domain"/>
    <property type="match status" value="1"/>
</dbReference>
<feature type="domain" description="CUB" evidence="4">
    <location>
        <begin position="202"/>
        <end position="319"/>
    </location>
</feature>
<evidence type="ECO:0000256" key="3">
    <source>
        <dbReference type="SAM" id="SignalP"/>
    </source>
</evidence>
<evidence type="ECO:0000259" key="4">
    <source>
        <dbReference type="PROSITE" id="PS01180"/>
    </source>
</evidence>
<evidence type="ECO:0000313" key="6">
    <source>
        <dbReference type="Proteomes" id="UP000494106"/>
    </source>
</evidence>
<reference evidence="5 6" key="1">
    <citation type="submission" date="2020-04" db="EMBL/GenBank/DDBJ databases">
        <authorList>
            <person name="Wallbank WR R."/>
            <person name="Pardo Diaz C."/>
            <person name="Kozak K."/>
            <person name="Martin S."/>
            <person name="Jiggins C."/>
            <person name="Moest M."/>
            <person name="Warren A I."/>
            <person name="Byers J.R.P. K."/>
            <person name="Montejo-Kovacevich G."/>
            <person name="Yen C E."/>
        </authorList>
    </citation>
    <scope>NUCLEOTIDE SEQUENCE [LARGE SCALE GENOMIC DNA]</scope>
</reference>
<keyword evidence="1" id="KW-1015">Disulfide bond</keyword>
<dbReference type="OrthoDB" id="6479909at2759"/>
<evidence type="ECO:0000256" key="2">
    <source>
        <dbReference type="PROSITE-ProRule" id="PRU00059"/>
    </source>
</evidence>
<sequence>MCSFGKHIVLLIYTITIINSERWYAATIFERRDSGNITSNRPSFKPTQNNEQQFTPLALIRSKENYKERDNVKPTVYSIEAQPFQNSSWTASNTVVPVVIRFNNTIDNLNVLKKVQPKRKQIRARCPSIEPKETKKLISKHRSKTRFLEVFQVVEFDHMPCTSSSGLEGKCLPEPECIDAGGTTMGTCADGYGTCCVTQFQCDDRSAAQTGWFTNPSFPLPNTERLTCDIALDKSSDDIKQIRLDFNLFEILPPVNGVCQDDQFIVSGQNVNNVIPILCGINTGQHVYIEVGDTKGPIYLAFQTATSENRLFSIKVTQLTSSDELAAPSGCLQYFKPAQGYLESFNYRDKSDIGIARYASYLNNLNYAMCIERAPETCSVTYTNTDDMQIVNYDPDGLHLIPPGQAGVEILNCPNDWLLIAATRLCGDRLNDGSVLEDFTINAPITDNNAGPIVVWFRSDEAYVGYGFKLFYQLNSCSVMQS</sequence>
<dbReference type="PANTHER" id="PTHR33236:SF11">
    <property type="entry name" value="CUB DOMAIN-CONTAINING PROTEIN"/>
    <property type="match status" value="1"/>
</dbReference>
<dbReference type="InterPro" id="IPR035914">
    <property type="entry name" value="Sperma_CUB_dom_sf"/>
</dbReference>
<dbReference type="PROSITE" id="PS01180">
    <property type="entry name" value="CUB"/>
    <property type="match status" value="1"/>
</dbReference>
<evidence type="ECO:0000313" key="5">
    <source>
        <dbReference type="EMBL" id="CAB3226793.1"/>
    </source>
</evidence>
<dbReference type="PANTHER" id="PTHR33236">
    <property type="entry name" value="INTRAFLAGELLAR TRANSPORT PROTEIN 122 FAMILY PROTEIN-RELATED"/>
    <property type="match status" value="1"/>
</dbReference>
<keyword evidence="3" id="KW-0732">Signal</keyword>
<dbReference type="Proteomes" id="UP000494106">
    <property type="component" value="Unassembled WGS sequence"/>
</dbReference>
<gene>
    <name evidence="5" type="ORF">APLA_LOCUS3091</name>
</gene>
<keyword evidence="6" id="KW-1185">Reference proteome</keyword>
<evidence type="ECO:0000256" key="1">
    <source>
        <dbReference type="ARBA" id="ARBA00023157"/>
    </source>
</evidence>